<protein>
    <submittedName>
        <fullName evidence="1">Uncharacterized protein</fullName>
    </submittedName>
</protein>
<sequence length="148" mass="16816">MSIVTETQQLRDLFAEIEVIEEVAETLPRNDDRRLRLLSLAEKRLAGALPVRPAVAGELLELTEKTVRAWASEGVLTIAQVDPTLRIDVRRLHQVRLLVEDLRQAGRSRGLLEEVHRRLSDQALLDRLDLAESLAQMDRGEGRVVRRV</sequence>
<organism evidence="1 2">
    <name type="scientific">Crossiella cryophila</name>
    <dbReference type="NCBI Taxonomy" id="43355"/>
    <lineage>
        <taxon>Bacteria</taxon>
        <taxon>Bacillati</taxon>
        <taxon>Actinomycetota</taxon>
        <taxon>Actinomycetes</taxon>
        <taxon>Pseudonocardiales</taxon>
        <taxon>Pseudonocardiaceae</taxon>
        <taxon>Crossiella</taxon>
    </lineage>
</organism>
<dbReference type="EMBL" id="JACHMH010000001">
    <property type="protein sequence ID" value="MBB4675156.1"/>
    <property type="molecule type" value="Genomic_DNA"/>
</dbReference>
<dbReference type="RefSeq" id="WP_185001173.1">
    <property type="nucleotide sequence ID" value="NZ_BAAAUI010000026.1"/>
</dbReference>
<proteinExistence type="predicted"/>
<accession>A0A7W7FQN6</accession>
<name>A0A7W7FQN6_9PSEU</name>
<comment type="caution">
    <text evidence="1">The sequence shown here is derived from an EMBL/GenBank/DDBJ whole genome shotgun (WGS) entry which is preliminary data.</text>
</comment>
<dbReference type="AlphaFoldDB" id="A0A7W7FQN6"/>
<gene>
    <name evidence="1" type="ORF">HNR67_001274</name>
</gene>
<evidence type="ECO:0000313" key="1">
    <source>
        <dbReference type="EMBL" id="MBB4675156.1"/>
    </source>
</evidence>
<keyword evidence="2" id="KW-1185">Reference proteome</keyword>
<dbReference type="Proteomes" id="UP000533598">
    <property type="component" value="Unassembled WGS sequence"/>
</dbReference>
<reference evidence="1 2" key="1">
    <citation type="submission" date="2020-08" db="EMBL/GenBank/DDBJ databases">
        <title>Sequencing the genomes of 1000 actinobacteria strains.</title>
        <authorList>
            <person name="Klenk H.-P."/>
        </authorList>
    </citation>
    <scope>NUCLEOTIDE SEQUENCE [LARGE SCALE GENOMIC DNA]</scope>
    <source>
        <strain evidence="1 2">DSM 44230</strain>
    </source>
</reference>
<evidence type="ECO:0000313" key="2">
    <source>
        <dbReference type="Proteomes" id="UP000533598"/>
    </source>
</evidence>